<keyword evidence="3" id="KW-1185">Reference proteome</keyword>
<evidence type="ECO:0000313" key="3">
    <source>
        <dbReference type="Proteomes" id="UP000502823"/>
    </source>
</evidence>
<dbReference type="Proteomes" id="UP000502823">
    <property type="component" value="Unassembled WGS sequence"/>
</dbReference>
<organism evidence="2 3">
    <name type="scientific">Coptotermes formosanus</name>
    <name type="common">Formosan subterranean termite</name>
    <dbReference type="NCBI Taxonomy" id="36987"/>
    <lineage>
        <taxon>Eukaryota</taxon>
        <taxon>Metazoa</taxon>
        <taxon>Ecdysozoa</taxon>
        <taxon>Arthropoda</taxon>
        <taxon>Hexapoda</taxon>
        <taxon>Insecta</taxon>
        <taxon>Pterygota</taxon>
        <taxon>Neoptera</taxon>
        <taxon>Polyneoptera</taxon>
        <taxon>Dictyoptera</taxon>
        <taxon>Blattodea</taxon>
        <taxon>Blattoidea</taxon>
        <taxon>Termitoidae</taxon>
        <taxon>Rhinotermitidae</taxon>
        <taxon>Coptotermes</taxon>
    </lineage>
</organism>
<feature type="chain" id="PRO_5026798741" evidence="1">
    <location>
        <begin position="17"/>
        <end position="179"/>
    </location>
</feature>
<evidence type="ECO:0000313" key="2">
    <source>
        <dbReference type="EMBL" id="GFG37501.1"/>
    </source>
</evidence>
<feature type="signal peptide" evidence="1">
    <location>
        <begin position="1"/>
        <end position="16"/>
    </location>
</feature>
<sequence length="179" mass="19161">RMLFLVLVLVAPLTAANFTEPLLIMKHRMCSDLCTSGLGGAACGQLCSDDLVLALQSGVKQYTLAPSEPKRVYGPRRAMCPLLCRNDLGNPLCGCHVNSALVTKPVNWTAICDAFCHVDGYTLHGCSRCRVKPSEYAGRLTAAAYSTGTEQRNLDWNQLCAYLCSIGEGGAACNCDAVP</sequence>
<accession>A0A6L2PXY9</accession>
<gene>
    <name evidence="2" type="ORF">Cfor_09563</name>
</gene>
<protein>
    <submittedName>
        <fullName evidence="2">Uncharacterized protein</fullName>
    </submittedName>
</protein>
<dbReference type="InParanoid" id="A0A6L2PXY9"/>
<dbReference type="OrthoDB" id="8173223at2759"/>
<dbReference type="EMBL" id="BLKM01000702">
    <property type="protein sequence ID" value="GFG37501.1"/>
    <property type="molecule type" value="Genomic_DNA"/>
</dbReference>
<proteinExistence type="predicted"/>
<evidence type="ECO:0000256" key="1">
    <source>
        <dbReference type="SAM" id="SignalP"/>
    </source>
</evidence>
<name>A0A6L2PXY9_COPFO</name>
<dbReference type="AlphaFoldDB" id="A0A6L2PXY9"/>
<reference evidence="3" key="1">
    <citation type="submission" date="2020-01" db="EMBL/GenBank/DDBJ databases">
        <title>Draft genome sequence of the Termite Coptotermes fromosanus.</title>
        <authorList>
            <person name="Itakura S."/>
            <person name="Yosikawa Y."/>
            <person name="Umezawa K."/>
        </authorList>
    </citation>
    <scope>NUCLEOTIDE SEQUENCE [LARGE SCALE GENOMIC DNA]</scope>
</reference>
<feature type="non-terminal residue" evidence="2">
    <location>
        <position position="1"/>
    </location>
</feature>
<comment type="caution">
    <text evidence="2">The sequence shown here is derived from an EMBL/GenBank/DDBJ whole genome shotgun (WGS) entry which is preliminary data.</text>
</comment>
<keyword evidence="1" id="KW-0732">Signal</keyword>